<dbReference type="RefSeq" id="WP_015662478.1">
    <property type="nucleotide sequence ID" value="NC_020504.1"/>
</dbReference>
<dbReference type="PROSITE" id="PS51257">
    <property type="entry name" value="PROKAR_LIPOPROTEIN"/>
    <property type="match status" value="1"/>
</dbReference>
<evidence type="ECO:0000256" key="3">
    <source>
        <dbReference type="ARBA" id="ARBA00022448"/>
    </source>
</evidence>
<evidence type="ECO:0000256" key="5">
    <source>
        <dbReference type="SAM" id="SignalP"/>
    </source>
</evidence>
<dbReference type="GO" id="GO:0030313">
    <property type="term" value="C:cell envelope"/>
    <property type="evidence" value="ECO:0007669"/>
    <property type="project" value="UniProtKB-SubCell"/>
</dbReference>
<dbReference type="SUPFAM" id="SSF53850">
    <property type="entry name" value="Periplasmic binding protein-like II"/>
    <property type="match status" value="1"/>
</dbReference>
<dbReference type="InterPro" id="IPR039424">
    <property type="entry name" value="SBP_5"/>
</dbReference>
<dbReference type="GO" id="GO:0015833">
    <property type="term" value="P:peptide transport"/>
    <property type="evidence" value="ECO:0007669"/>
    <property type="project" value="TreeGrafter"/>
</dbReference>
<comment type="similarity">
    <text evidence="2">Belongs to the bacterial solute-binding protein 5 family.</text>
</comment>
<keyword evidence="3" id="KW-0813">Transport</keyword>
<proteinExistence type="inferred from homology"/>
<feature type="domain" description="Solute-binding protein family 5" evidence="6">
    <location>
        <begin position="87"/>
        <end position="467"/>
    </location>
</feature>
<keyword evidence="8" id="KW-1185">Reference proteome</keyword>
<dbReference type="InterPro" id="IPR000914">
    <property type="entry name" value="SBP_5_dom"/>
</dbReference>
<evidence type="ECO:0000313" key="8">
    <source>
        <dbReference type="Proteomes" id="UP000008043"/>
    </source>
</evidence>
<dbReference type="Pfam" id="PF00496">
    <property type="entry name" value="SBP_bac_5"/>
    <property type="match status" value="1"/>
</dbReference>
<feature type="signal peptide" evidence="5">
    <location>
        <begin position="1"/>
        <end position="26"/>
    </location>
</feature>
<name>K4REV8_STRDJ</name>
<evidence type="ECO:0000256" key="4">
    <source>
        <dbReference type="ARBA" id="ARBA00022729"/>
    </source>
</evidence>
<organism evidence="7 8">
    <name type="scientific">Streptomyces davaonensis (strain DSM 101723 / JCM 4913 / KCC S-0913 / 768)</name>
    <dbReference type="NCBI Taxonomy" id="1214101"/>
    <lineage>
        <taxon>Bacteria</taxon>
        <taxon>Bacillati</taxon>
        <taxon>Actinomycetota</taxon>
        <taxon>Actinomycetes</taxon>
        <taxon>Kitasatosporales</taxon>
        <taxon>Streptomycetaceae</taxon>
        <taxon>Streptomyces</taxon>
    </lineage>
</organism>
<dbReference type="PIRSF" id="PIRSF002741">
    <property type="entry name" value="MppA"/>
    <property type="match status" value="1"/>
</dbReference>
<feature type="chain" id="PRO_5038769385" evidence="5">
    <location>
        <begin position="27"/>
        <end position="543"/>
    </location>
</feature>
<dbReference type="GO" id="GO:1904680">
    <property type="term" value="F:peptide transmembrane transporter activity"/>
    <property type="evidence" value="ECO:0007669"/>
    <property type="project" value="TreeGrafter"/>
</dbReference>
<accession>K4REV8</accession>
<dbReference type="eggNOG" id="COG0747">
    <property type="taxonomic scope" value="Bacteria"/>
</dbReference>
<gene>
    <name evidence="7" type="ORF">BN159_7773</name>
</gene>
<dbReference type="GO" id="GO:0043190">
    <property type="term" value="C:ATP-binding cassette (ABC) transporter complex"/>
    <property type="evidence" value="ECO:0007669"/>
    <property type="project" value="InterPro"/>
</dbReference>
<dbReference type="HOGENOM" id="CLU_017028_7_2_11"/>
<dbReference type="GO" id="GO:0042597">
    <property type="term" value="C:periplasmic space"/>
    <property type="evidence" value="ECO:0007669"/>
    <property type="project" value="UniProtKB-ARBA"/>
</dbReference>
<keyword evidence="4 5" id="KW-0732">Signal</keyword>
<dbReference type="PATRIC" id="fig|1214101.3.peg.7870"/>
<dbReference type="InterPro" id="IPR030678">
    <property type="entry name" value="Peptide/Ni-bd"/>
</dbReference>
<dbReference type="KEGG" id="sdv:BN159_7773"/>
<evidence type="ECO:0000256" key="1">
    <source>
        <dbReference type="ARBA" id="ARBA00004196"/>
    </source>
</evidence>
<comment type="subcellular location">
    <subcellularLocation>
        <location evidence="1">Cell envelope</location>
    </subcellularLocation>
</comment>
<dbReference type="STRING" id="1214101.BN159_7773"/>
<dbReference type="EMBL" id="HE971709">
    <property type="protein sequence ID" value="CCK32152.1"/>
    <property type="molecule type" value="Genomic_DNA"/>
</dbReference>
<reference evidence="7 8" key="1">
    <citation type="journal article" date="2012" name="J. Bacteriol.">
        <title>Genome sequence of the bacterium Streptomyces davawensis JCM 4913 and heterologous production of the unique antibiotic roseoflavin.</title>
        <authorList>
            <person name="Jankowitsch F."/>
            <person name="Schwarz J."/>
            <person name="Ruckert C."/>
            <person name="Gust B."/>
            <person name="Szczepanowski R."/>
            <person name="Blom J."/>
            <person name="Pelzer S."/>
            <person name="Kalinowski J."/>
            <person name="Mack M."/>
        </authorList>
    </citation>
    <scope>NUCLEOTIDE SEQUENCE [LARGE SCALE GENOMIC DNA]</scope>
    <source>
        <strain evidence="8">DSM 101723 / JCM 4913 / KCC S-0913 / 768</strain>
    </source>
</reference>
<dbReference type="PANTHER" id="PTHR30290">
    <property type="entry name" value="PERIPLASMIC BINDING COMPONENT OF ABC TRANSPORTER"/>
    <property type="match status" value="1"/>
</dbReference>
<sequence length="543" mass="57781">MPFRIGIRPIPSGVGTLSLGTALLLAALGCTSTKTSDGRQSDGAVITIGTTDQVTSLDPAGAWNAGSGAVASEIYATLLSAKNGSSEVTPDLASGIEPTGAKEYTVTLKPGLTFANGHQLTASDVKFSFDRMLRIADPGGPSPLLYNLSSVAAPTPTTVVFTLKSAGDTLFPQVLSTTAAFIVDEQVFPADKLLDDRAVVAGKPWNGPYGIATYDKNSLIAFTTNTAYQGPLGTPKTKSVRLKYYTDAANMKLDIQQGALDAVHRTLGTADLNDLSTKKGIQVHTGSGNDVRYLVFGLKTQPYGSGTKNPDEVKALAVRQAVADSIDRAQLAQQVYKNSYRPLYTSVPDGLPGAAPSFKSLYGDKKGGPDKAAAAARLKAAKVSTPVTLNLQYNTDHYGTSSADEYTLIKTQLEATGLFTVKLQSTEWTRYNKDLVAGRYPLYQLGWHADYLDADNYLSPFYAGAGQYRDPAVRDLIAQEQTETDSAKRTALLKQVQDKAAASAPLIPLLQGSTPIVTRTSLSGVPAELDATYQFRWAELAKK</sequence>
<dbReference type="Gene3D" id="3.40.190.10">
    <property type="entry name" value="Periplasmic binding protein-like II"/>
    <property type="match status" value="1"/>
</dbReference>
<dbReference type="Gene3D" id="3.10.105.10">
    <property type="entry name" value="Dipeptide-binding Protein, Domain 3"/>
    <property type="match status" value="1"/>
</dbReference>
<dbReference type="PANTHER" id="PTHR30290:SF10">
    <property type="entry name" value="PERIPLASMIC OLIGOPEPTIDE-BINDING PROTEIN-RELATED"/>
    <property type="match status" value="1"/>
</dbReference>
<dbReference type="AlphaFoldDB" id="K4REV8"/>
<evidence type="ECO:0000259" key="6">
    <source>
        <dbReference type="Pfam" id="PF00496"/>
    </source>
</evidence>
<evidence type="ECO:0000256" key="2">
    <source>
        <dbReference type="ARBA" id="ARBA00005695"/>
    </source>
</evidence>
<dbReference type="Proteomes" id="UP000008043">
    <property type="component" value="Chromosome"/>
</dbReference>
<dbReference type="OrthoDB" id="9801912at2"/>
<evidence type="ECO:0000313" key="7">
    <source>
        <dbReference type="EMBL" id="CCK32152.1"/>
    </source>
</evidence>
<protein>
    <submittedName>
        <fullName evidence="7">ABC transporter, solute-binding protein</fullName>
    </submittedName>
</protein>